<dbReference type="InParanoid" id="A0A068UC87"/>
<organism evidence="4 5">
    <name type="scientific">Coffea canephora</name>
    <name type="common">Robusta coffee</name>
    <dbReference type="NCBI Taxonomy" id="49390"/>
    <lineage>
        <taxon>Eukaryota</taxon>
        <taxon>Viridiplantae</taxon>
        <taxon>Streptophyta</taxon>
        <taxon>Embryophyta</taxon>
        <taxon>Tracheophyta</taxon>
        <taxon>Spermatophyta</taxon>
        <taxon>Magnoliopsida</taxon>
        <taxon>eudicotyledons</taxon>
        <taxon>Gunneridae</taxon>
        <taxon>Pentapetalae</taxon>
        <taxon>asterids</taxon>
        <taxon>lamiids</taxon>
        <taxon>Gentianales</taxon>
        <taxon>Rubiaceae</taxon>
        <taxon>Ixoroideae</taxon>
        <taxon>Gardenieae complex</taxon>
        <taxon>Bertiereae - Coffeeae clade</taxon>
        <taxon>Coffeeae</taxon>
        <taxon>Coffea</taxon>
    </lineage>
</organism>
<evidence type="ECO:0000313" key="5">
    <source>
        <dbReference type="Proteomes" id="UP000295252"/>
    </source>
</evidence>
<dbReference type="Pfam" id="PF26138">
    <property type="entry name" value="DUF8040"/>
    <property type="match status" value="1"/>
</dbReference>
<dbReference type="Gene3D" id="1.25.40.10">
    <property type="entry name" value="Tetratricopeptide repeat domain"/>
    <property type="match status" value="4"/>
</dbReference>
<keyword evidence="5" id="KW-1185">Reference proteome</keyword>
<dbReference type="NCBIfam" id="TIGR00756">
    <property type="entry name" value="PPR"/>
    <property type="match status" value="1"/>
</dbReference>
<dbReference type="Gene3D" id="1.10.510.10">
    <property type="entry name" value="Transferase(Phosphotransferase) domain 1"/>
    <property type="match status" value="1"/>
</dbReference>
<dbReference type="InterPro" id="IPR033443">
    <property type="entry name" value="PROP1-like_PPR_dom"/>
</dbReference>
<gene>
    <name evidence="4" type="ORF">GSCOC_T00021088001</name>
</gene>
<dbReference type="Pfam" id="PF17177">
    <property type="entry name" value="PPR_long"/>
    <property type="match status" value="1"/>
</dbReference>
<dbReference type="GO" id="GO:0004672">
    <property type="term" value="F:protein kinase activity"/>
    <property type="evidence" value="ECO:0007669"/>
    <property type="project" value="InterPro"/>
</dbReference>
<feature type="repeat" description="PPR" evidence="2">
    <location>
        <begin position="907"/>
        <end position="941"/>
    </location>
</feature>
<dbReference type="InterPro" id="IPR058353">
    <property type="entry name" value="DUF8040"/>
</dbReference>
<protein>
    <recommendedName>
        <fullName evidence="3">Protein kinase domain-containing protein</fullName>
    </recommendedName>
</protein>
<evidence type="ECO:0000256" key="2">
    <source>
        <dbReference type="PROSITE-ProRule" id="PRU00708"/>
    </source>
</evidence>
<dbReference type="Pfam" id="PF01535">
    <property type="entry name" value="PPR"/>
    <property type="match status" value="2"/>
</dbReference>
<dbReference type="InterPro" id="IPR000719">
    <property type="entry name" value="Prot_kinase_dom"/>
</dbReference>
<proteinExistence type="predicted"/>
<dbReference type="Proteomes" id="UP000295252">
    <property type="component" value="Chromosome VII"/>
</dbReference>
<reference evidence="5" key="1">
    <citation type="journal article" date="2014" name="Science">
        <title>The coffee genome provides insight into the convergent evolution of caffeine biosynthesis.</title>
        <authorList>
            <person name="Denoeud F."/>
            <person name="Carretero-Paulet L."/>
            <person name="Dereeper A."/>
            <person name="Droc G."/>
            <person name="Guyot R."/>
            <person name="Pietrella M."/>
            <person name="Zheng C."/>
            <person name="Alberti A."/>
            <person name="Anthony F."/>
            <person name="Aprea G."/>
            <person name="Aury J.M."/>
            <person name="Bento P."/>
            <person name="Bernard M."/>
            <person name="Bocs S."/>
            <person name="Campa C."/>
            <person name="Cenci A."/>
            <person name="Combes M.C."/>
            <person name="Crouzillat D."/>
            <person name="Da Silva C."/>
            <person name="Daddiego L."/>
            <person name="De Bellis F."/>
            <person name="Dussert S."/>
            <person name="Garsmeur O."/>
            <person name="Gayraud T."/>
            <person name="Guignon V."/>
            <person name="Jahn K."/>
            <person name="Jamilloux V."/>
            <person name="Joet T."/>
            <person name="Labadie K."/>
            <person name="Lan T."/>
            <person name="Leclercq J."/>
            <person name="Lepelley M."/>
            <person name="Leroy T."/>
            <person name="Li L.T."/>
            <person name="Librado P."/>
            <person name="Lopez L."/>
            <person name="Munoz A."/>
            <person name="Noel B."/>
            <person name="Pallavicini A."/>
            <person name="Perrotta G."/>
            <person name="Poncet V."/>
            <person name="Pot D."/>
            <person name="Priyono X."/>
            <person name="Rigoreau M."/>
            <person name="Rouard M."/>
            <person name="Rozas J."/>
            <person name="Tranchant-Dubreuil C."/>
            <person name="VanBuren R."/>
            <person name="Zhang Q."/>
            <person name="Andrade A.C."/>
            <person name="Argout X."/>
            <person name="Bertrand B."/>
            <person name="de Kochko A."/>
            <person name="Graziosi G."/>
            <person name="Henry R.J."/>
            <person name="Jayarama X."/>
            <person name="Ming R."/>
            <person name="Nagai C."/>
            <person name="Rounsley S."/>
            <person name="Sankoff D."/>
            <person name="Giuliano G."/>
            <person name="Albert V.A."/>
            <person name="Wincker P."/>
            <person name="Lashermes P."/>
        </authorList>
    </citation>
    <scope>NUCLEOTIDE SEQUENCE [LARGE SCALE GENOMIC DNA]</scope>
    <source>
        <strain evidence="5">cv. DH200-94</strain>
    </source>
</reference>
<dbReference type="PANTHER" id="PTHR47262:SF1">
    <property type="entry name" value="OS02G0132600 PROTEIN"/>
    <property type="match status" value="1"/>
</dbReference>
<dbReference type="FunCoup" id="A0A068UC87">
    <property type="interactions" value="1024"/>
</dbReference>
<dbReference type="OrthoDB" id="767661at2759"/>
<evidence type="ECO:0000256" key="1">
    <source>
        <dbReference type="ARBA" id="ARBA00022737"/>
    </source>
</evidence>
<dbReference type="EMBL" id="HG739103">
    <property type="protein sequence ID" value="CDP05799.1"/>
    <property type="molecule type" value="Genomic_DNA"/>
</dbReference>
<dbReference type="InterPro" id="IPR011009">
    <property type="entry name" value="Kinase-like_dom_sf"/>
</dbReference>
<dbReference type="GO" id="GO:0005524">
    <property type="term" value="F:ATP binding"/>
    <property type="evidence" value="ECO:0007669"/>
    <property type="project" value="InterPro"/>
</dbReference>
<evidence type="ECO:0000313" key="4">
    <source>
        <dbReference type="EMBL" id="CDP05799.1"/>
    </source>
</evidence>
<dbReference type="Gramene" id="CDP05799">
    <property type="protein sequence ID" value="CDP05799"/>
    <property type="gene ID" value="GSCOC_T00021088001"/>
</dbReference>
<dbReference type="InterPro" id="IPR002885">
    <property type="entry name" value="PPR_rpt"/>
</dbReference>
<keyword evidence="1" id="KW-0677">Repeat</keyword>
<dbReference type="PROSITE" id="PS51375">
    <property type="entry name" value="PPR"/>
    <property type="match status" value="1"/>
</dbReference>
<dbReference type="InterPro" id="IPR011990">
    <property type="entry name" value="TPR-like_helical_dom_sf"/>
</dbReference>
<sequence>MAWNNRRGARGRNADRMRQDQEDEALLLMSASLMLMHPSLAHVDNNQPLPQHDGSFTDRQWVERVLYGHHRRSIDNMRITVDNFLLLSNILVERQYVPHNYQQRVPIQEAHAMSLMLVSHKHTHRVLGGIFDRSIETINRNIKKVLRGLCLFAAEIIRPGDQTAVHPRIANSTNFYPWFKPHKCLIKLLGASISNNHIYLVYKCINGSNLSTCLRNPRNPDFTFLSTWMSRMQIAMDLAYGLNYIHTAARFSISLVQQYATSSGIIITEPYLNARICHFRAAELCSEMERYEGGEITKEELTELRRLGNGGRICPTHLFVTSPILANTVFSRTWTWRKYNTLTAGPLAHKYLAKKRVGKKKLRRTPTLYAFQQTFAGHLLMPATKLKNLGNLFRSASKFKTTTATATSAEDVALKKYVSSINVSTSETIRKQLLNYKAPQSDISSSSSIDTASFLKPHGDIGGIGNLKLLSAADNDESARLLSEEISAILRGERDYYVDGSCDSASDSEESFSNVLHDPWISRSAENNISLRRKEISRERKQKWIFSSSQKNRFDRLTTMCGEKLGPDATIQILGKLGRGTGLKEFNALIRLCIETARKTDDEEVSLQQIFKAYKIFEWMKELGFPIGEITYGPFLRYLIDFGLVPEFHFFCELIRDENSLPTLTYYEMLLYIGVNDEEKIQELCYNLALYDGNDKSSFQQSYLLAFCESNRKKELLPLLEAFDIKKVSSMEHLVNIFRSLGKLSLDLFAEKFLLALKMDEIGAEKISNFIYNYVTRIPNLAVEDVLVKFKTLLAKLELMPLSEHYEKFIQYCCELLKVHDALNIVDEMLKVGFALSLDTFHSLLDACEESREYNLVRRLYSMISCHDLKPSTETFRRMINLSVKMKDFEGAYGMIVDLDKLNLMPTSNIYNAIMAGYFRDKNINGALMVLKQMKDADVKPDSQTYSYLLVNCDSEEDIDKIVEEMKQSGVLITKIVFMSLINAYVSCGQFEKAKQVMLDKRIPAKSLNEVKSVLVSALASHGQMSDALNLYEEIKQAEGRLEPKAVISLIEHLQSEGQLDRLLQLLKELDNPDYWFDGCFRVVLYCIRHEHLTSAVDLLRQLKQSVISDDAATENVFDEVFCQIAEKEPTDMHFGLAMLQAVKDLDLRPSRKSLDFLLTACVSAKDLESCFLIWKEYKAAGLPYNVLSFVRMYQALLALGDHKSAQSILNKIPRDDPHVSRVIQECQATFTGSVPSKGKKKKKKKKKNVKMRRVLQPTLLALSVLHLVNNRQKSKTKRAPLLYRMFSIRTNTKLHDTFNSR</sequence>
<accession>A0A068UC87</accession>
<dbReference type="PROSITE" id="PS50011">
    <property type="entry name" value="PROTEIN_KINASE_DOM"/>
    <property type="match status" value="1"/>
</dbReference>
<feature type="domain" description="Protein kinase" evidence="3">
    <location>
        <begin position="120"/>
        <end position="455"/>
    </location>
</feature>
<dbReference type="SUPFAM" id="SSF56112">
    <property type="entry name" value="Protein kinase-like (PK-like)"/>
    <property type="match status" value="1"/>
</dbReference>
<name>A0A068UC87_COFCA</name>
<evidence type="ECO:0000259" key="3">
    <source>
        <dbReference type="PROSITE" id="PS50011"/>
    </source>
</evidence>
<dbReference type="PhylomeDB" id="A0A068UC87"/>
<dbReference type="PANTHER" id="PTHR47262">
    <property type="entry name" value="OS02G0132600 PROTEIN"/>
    <property type="match status" value="1"/>
</dbReference>